<keyword evidence="2" id="KW-0479">Metal-binding</keyword>
<feature type="domain" description="Alpha-D-phosphohexomutase alpha/beta/alpha" evidence="5">
    <location>
        <begin position="40"/>
        <end position="132"/>
    </location>
</feature>
<evidence type="ECO:0000256" key="3">
    <source>
        <dbReference type="ARBA" id="ARBA00022842"/>
    </source>
</evidence>
<dbReference type="GO" id="GO:0006166">
    <property type="term" value="P:purine ribonucleoside salvage"/>
    <property type="evidence" value="ECO:0007669"/>
    <property type="project" value="TreeGrafter"/>
</dbReference>
<dbReference type="Pfam" id="PF02878">
    <property type="entry name" value="PGM_PMM_I"/>
    <property type="match status" value="1"/>
</dbReference>
<protein>
    <recommendedName>
        <fullName evidence="5">Alpha-D-phosphohexomutase alpha/beta/alpha domain-containing protein</fullName>
    </recommendedName>
</protein>
<name>A0A2Z3GKF4_9BACT</name>
<dbReference type="SUPFAM" id="SSF53738">
    <property type="entry name" value="Phosphoglucomutase, first 3 domains"/>
    <property type="match status" value="1"/>
</dbReference>
<dbReference type="AlphaFoldDB" id="A0A2Z3GKF4"/>
<accession>A0A2Z3GKF4</accession>
<evidence type="ECO:0000256" key="4">
    <source>
        <dbReference type="ARBA" id="ARBA00023235"/>
    </source>
</evidence>
<evidence type="ECO:0000259" key="5">
    <source>
        <dbReference type="Pfam" id="PF02878"/>
    </source>
</evidence>
<keyword evidence="7" id="KW-1185">Reference proteome</keyword>
<dbReference type="PANTHER" id="PTHR45745">
    <property type="entry name" value="PHOSPHOMANNOMUTASE 45A"/>
    <property type="match status" value="1"/>
</dbReference>
<dbReference type="KEGG" id="hnv:DDQ68_06805"/>
<dbReference type="Proteomes" id="UP000245999">
    <property type="component" value="Chromosome"/>
</dbReference>
<organism evidence="6 7">
    <name type="scientific">Hymenobacter nivis</name>
    <dbReference type="NCBI Taxonomy" id="1850093"/>
    <lineage>
        <taxon>Bacteria</taxon>
        <taxon>Pseudomonadati</taxon>
        <taxon>Bacteroidota</taxon>
        <taxon>Cytophagia</taxon>
        <taxon>Cytophagales</taxon>
        <taxon>Hymenobacteraceae</taxon>
        <taxon>Hymenobacter</taxon>
    </lineage>
</organism>
<keyword evidence="4" id="KW-0413">Isomerase</keyword>
<proteinExistence type="inferred from homology"/>
<evidence type="ECO:0000256" key="2">
    <source>
        <dbReference type="ARBA" id="ARBA00022723"/>
    </source>
</evidence>
<dbReference type="RefSeq" id="WP_109655627.1">
    <property type="nucleotide sequence ID" value="NZ_CP029145.1"/>
</dbReference>
<dbReference type="InterPro" id="IPR016055">
    <property type="entry name" value="A-D-PHexomutase_a/b/a-I/II/III"/>
</dbReference>
<gene>
    <name evidence="6" type="ORF">DDQ68_06805</name>
</gene>
<evidence type="ECO:0000256" key="1">
    <source>
        <dbReference type="ARBA" id="ARBA00010231"/>
    </source>
</evidence>
<dbReference type="Gene3D" id="3.40.120.10">
    <property type="entry name" value="Alpha-D-Glucose-1,6-Bisphosphate, subunit A, domain 3"/>
    <property type="match status" value="1"/>
</dbReference>
<dbReference type="GO" id="GO:0008973">
    <property type="term" value="F:phosphopentomutase activity"/>
    <property type="evidence" value="ECO:0007669"/>
    <property type="project" value="TreeGrafter"/>
</dbReference>
<evidence type="ECO:0000313" key="7">
    <source>
        <dbReference type="Proteomes" id="UP000245999"/>
    </source>
</evidence>
<reference evidence="7" key="1">
    <citation type="submission" date="2018-04" db="EMBL/GenBank/DDBJ databases">
        <title>Complete genome of Antarctic heterotrophic bacterium Hymenobacter nivis.</title>
        <authorList>
            <person name="Terashima M."/>
        </authorList>
    </citation>
    <scope>NUCLEOTIDE SEQUENCE [LARGE SCALE GENOMIC DNA]</scope>
    <source>
        <strain evidence="7">NBRC 111535</strain>
    </source>
</reference>
<dbReference type="PANTHER" id="PTHR45745:SF1">
    <property type="entry name" value="PHOSPHOGLUCOMUTASE 2B-RELATED"/>
    <property type="match status" value="1"/>
</dbReference>
<dbReference type="InterPro" id="IPR005844">
    <property type="entry name" value="A-D-PHexomutase_a/b/a-I"/>
</dbReference>
<dbReference type="GO" id="GO:0046872">
    <property type="term" value="F:metal ion binding"/>
    <property type="evidence" value="ECO:0007669"/>
    <property type="project" value="UniProtKB-KW"/>
</dbReference>
<evidence type="ECO:0000313" key="6">
    <source>
        <dbReference type="EMBL" id="AWM32522.1"/>
    </source>
</evidence>
<dbReference type="EMBL" id="CP029145">
    <property type="protein sequence ID" value="AWM32522.1"/>
    <property type="molecule type" value="Genomic_DNA"/>
</dbReference>
<dbReference type="OrthoDB" id="9806956at2"/>
<dbReference type="GO" id="GO:0005975">
    <property type="term" value="P:carbohydrate metabolic process"/>
    <property type="evidence" value="ECO:0007669"/>
    <property type="project" value="InterPro"/>
</dbReference>
<keyword evidence="3" id="KW-0460">Magnesium</keyword>
<comment type="similarity">
    <text evidence="1">Belongs to the phosphohexose mutase family.</text>
</comment>
<sequence length="136" mass="14533">MQISPLAGRPAPPDILVNIPQLIAAYYTDAPDPNIPAQRVVFGTSGHRGSSLTRTFNEAHILAITQSICLYRKAHQIDGPLFMGIDTHALSGPALETALEVLAANGVQVRLAGNEEYTPTPVISHAIVTYNKAYSA</sequence>